<feature type="non-terminal residue" evidence="2">
    <location>
        <position position="1"/>
    </location>
</feature>
<feature type="region of interest" description="Disordered" evidence="1">
    <location>
        <begin position="1"/>
        <end position="20"/>
    </location>
</feature>
<gene>
    <name evidence="2" type="ORF">Bpfe_013043</name>
</gene>
<evidence type="ECO:0000313" key="3">
    <source>
        <dbReference type="Proteomes" id="UP001233172"/>
    </source>
</evidence>
<dbReference type="Proteomes" id="UP001233172">
    <property type="component" value="Unassembled WGS sequence"/>
</dbReference>
<keyword evidence="3" id="KW-1185">Reference proteome</keyword>
<accession>A0AAD8BPL4</accession>
<organism evidence="2 3">
    <name type="scientific">Biomphalaria pfeifferi</name>
    <name type="common">Bloodfluke planorb</name>
    <name type="synonym">Freshwater snail</name>
    <dbReference type="NCBI Taxonomy" id="112525"/>
    <lineage>
        <taxon>Eukaryota</taxon>
        <taxon>Metazoa</taxon>
        <taxon>Spiralia</taxon>
        <taxon>Lophotrochozoa</taxon>
        <taxon>Mollusca</taxon>
        <taxon>Gastropoda</taxon>
        <taxon>Heterobranchia</taxon>
        <taxon>Euthyneura</taxon>
        <taxon>Panpulmonata</taxon>
        <taxon>Hygrophila</taxon>
        <taxon>Lymnaeoidea</taxon>
        <taxon>Planorbidae</taxon>
        <taxon>Biomphalaria</taxon>
    </lineage>
</organism>
<reference evidence="2" key="2">
    <citation type="submission" date="2023-04" db="EMBL/GenBank/DDBJ databases">
        <authorList>
            <person name="Bu L."/>
            <person name="Lu L."/>
            <person name="Laidemitt M.R."/>
            <person name="Zhang S.M."/>
            <person name="Mutuku M."/>
            <person name="Mkoji G."/>
            <person name="Steinauer M."/>
            <person name="Loker E.S."/>
        </authorList>
    </citation>
    <scope>NUCLEOTIDE SEQUENCE</scope>
    <source>
        <strain evidence="2">KasaAsao</strain>
        <tissue evidence="2">Whole Snail</tissue>
    </source>
</reference>
<evidence type="ECO:0000256" key="1">
    <source>
        <dbReference type="SAM" id="MobiDB-lite"/>
    </source>
</evidence>
<feature type="region of interest" description="Disordered" evidence="1">
    <location>
        <begin position="25"/>
        <end position="61"/>
    </location>
</feature>
<sequence>APTDTSHVQHHVKPPQRIQHRAVLRGHGLPRAQDRVEERQPGPEQHPEGHGVWEQGPDQQRAERRWRNVFMHVSKPCRGDKPAYQVGFR</sequence>
<dbReference type="AlphaFoldDB" id="A0AAD8BPL4"/>
<feature type="non-terminal residue" evidence="2">
    <location>
        <position position="89"/>
    </location>
</feature>
<protein>
    <submittedName>
        <fullName evidence="2">Uncharacterized protein</fullName>
    </submittedName>
</protein>
<feature type="compositionally biased region" description="Basic residues" evidence="1">
    <location>
        <begin position="8"/>
        <end position="20"/>
    </location>
</feature>
<proteinExistence type="predicted"/>
<feature type="compositionally biased region" description="Basic and acidic residues" evidence="1">
    <location>
        <begin position="32"/>
        <end position="51"/>
    </location>
</feature>
<evidence type="ECO:0000313" key="2">
    <source>
        <dbReference type="EMBL" id="KAK0057525.1"/>
    </source>
</evidence>
<dbReference type="EMBL" id="JASAOG010000054">
    <property type="protein sequence ID" value="KAK0057525.1"/>
    <property type="molecule type" value="Genomic_DNA"/>
</dbReference>
<name>A0AAD8BPL4_BIOPF</name>
<reference evidence="2" key="1">
    <citation type="journal article" date="2023" name="PLoS Negl. Trop. Dis.">
        <title>A genome sequence for Biomphalaria pfeifferi, the major vector snail for the human-infecting parasite Schistosoma mansoni.</title>
        <authorList>
            <person name="Bu L."/>
            <person name="Lu L."/>
            <person name="Laidemitt M.R."/>
            <person name="Zhang S.M."/>
            <person name="Mutuku M."/>
            <person name="Mkoji G."/>
            <person name="Steinauer M."/>
            <person name="Loker E.S."/>
        </authorList>
    </citation>
    <scope>NUCLEOTIDE SEQUENCE</scope>
    <source>
        <strain evidence="2">KasaAsao</strain>
    </source>
</reference>
<comment type="caution">
    <text evidence="2">The sequence shown here is derived from an EMBL/GenBank/DDBJ whole genome shotgun (WGS) entry which is preliminary data.</text>
</comment>